<dbReference type="AlphaFoldDB" id="A0A382LM32"/>
<proteinExistence type="predicted"/>
<name>A0A382LM32_9ZZZZ</name>
<feature type="compositionally biased region" description="Pro residues" evidence="1">
    <location>
        <begin position="340"/>
        <end position="355"/>
    </location>
</feature>
<feature type="compositionally biased region" description="Acidic residues" evidence="1">
    <location>
        <begin position="357"/>
        <end position="367"/>
    </location>
</feature>
<sequence>IKGVGVSSLAVEEDLFRNRVYLLRDREAEPGVLWQIIDGEANAADGLKFAPESTVFAHYTNADVEVAMETLRDALMQGGAELMPWEVRRMMEPLMEEMMGNVSAKDILAKHFSGELTEESKPFVGRWKIVHSRESKPAEILRRPDGTFVLNANKDELEGFWKVEDHKMHLAVFYQKGEIAPLERLSMIVAPLDEVKKDGFVTGEIEIRQLYNGRGNREYPDGPVMEEKVMPVPEGGIEDIPMPEGAGDGGDVDLDPRVFVCQANLQAIEGGLVQWALENRKADDASVTLNDLAKYFREIPRCPAGGKYILTTVGNGPRCSHPEHQFGRGVQKEEAAPSLPEAPSPPPVPDDPPSPENCEEPPVDDPEGEVHVLAAAGPGPGLERPKRPFFTETRLAKFT</sequence>
<organism evidence="2">
    <name type="scientific">marine metagenome</name>
    <dbReference type="NCBI Taxonomy" id="408172"/>
    <lineage>
        <taxon>unclassified sequences</taxon>
        <taxon>metagenomes</taxon>
        <taxon>ecological metagenomes</taxon>
    </lineage>
</organism>
<accession>A0A382LM32</accession>
<feature type="compositionally biased region" description="Basic and acidic residues" evidence="1">
    <location>
        <begin position="320"/>
        <end position="335"/>
    </location>
</feature>
<feature type="non-terminal residue" evidence="2">
    <location>
        <position position="399"/>
    </location>
</feature>
<reference evidence="2" key="1">
    <citation type="submission" date="2018-05" db="EMBL/GenBank/DDBJ databases">
        <authorList>
            <person name="Lanie J.A."/>
            <person name="Ng W.-L."/>
            <person name="Kazmierczak K.M."/>
            <person name="Andrzejewski T.M."/>
            <person name="Davidsen T.M."/>
            <person name="Wayne K.J."/>
            <person name="Tettelin H."/>
            <person name="Glass J.I."/>
            <person name="Rusch D."/>
            <person name="Podicherti R."/>
            <person name="Tsui H.-C.T."/>
            <person name="Winkler M.E."/>
        </authorList>
    </citation>
    <scope>NUCLEOTIDE SEQUENCE</scope>
</reference>
<protein>
    <submittedName>
        <fullName evidence="2">Uncharacterized protein</fullName>
    </submittedName>
</protein>
<gene>
    <name evidence="2" type="ORF">METZ01_LOCUS290197</name>
</gene>
<feature type="non-terminal residue" evidence="2">
    <location>
        <position position="1"/>
    </location>
</feature>
<feature type="region of interest" description="Disordered" evidence="1">
    <location>
        <begin position="317"/>
        <end position="399"/>
    </location>
</feature>
<dbReference type="EMBL" id="UINC01087732">
    <property type="protein sequence ID" value="SVC37343.1"/>
    <property type="molecule type" value="Genomic_DNA"/>
</dbReference>
<evidence type="ECO:0000256" key="1">
    <source>
        <dbReference type="SAM" id="MobiDB-lite"/>
    </source>
</evidence>
<evidence type="ECO:0000313" key="2">
    <source>
        <dbReference type="EMBL" id="SVC37343.1"/>
    </source>
</evidence>